<gene>
    <name evidence="10" type="ORF">ENT37_13260</name>
</gene>
<feature type="domain" description="Cation efflux protein cytoplasmic" evidence="9">
    <location>
        <begin position="226"/>
        <end position="298"/>
    </location>
</feature>
<feature type="transmembrane region" description="Helical" evidence="7">
    <location>
        <begin position="87"/>
        <end position="106"/>
    </location>
</feature>
<evidence type="ECO:0000256" key="3">
    <source>
        <dbReference type="ARBA" id="ARBA00022448"/>
    </source>
</evidence>
<keyword evidence="4 7" id="KW-0812">Transmembrane</keyword>
<evidence type="ECO:0000259" key="8">
    <source>
        <dbReference type="Pfam" id="PF01545"/>
    </source>
</evidence>
<dbReference type="GO" id="GO:0015341">
    <property type="term" value="F:zinc efflux antiporter activity"/>
    <property type="evidence" value="ECO:0007669"/>
    <property type="project" value="TreeGrafter"/>
</dbReference>
<keyword evidence="3" id="KW-0813">Transport</keyword>
<protein>
    <submittedName>
        <fullName evidence="10">Cation transporter</fullName>
    </submittedName>
</protein>
<dbReference type="GO" id="GO:0015086">
    <property type="term" value="F:cadmium ion transmembrane transporter activity"/>
    <property type="evidence" value="ECO:0007669"/>
    <property type="project" value="TreeGrafter"/>
</dbReference>
<dbReference type="EMBL" id="DSYK01000660">
    <property type="protein sequence ID" value="HGS22817.1"/>
    <property type="molecule type" value="Genomic_DNA"/>
</dbReference>
<dbReference type="GO" id="GO:0005886">
    <property type="term" value="C:plasma membrane"/>
    <property type="evidence" value="ECO:0007669"/>
    <property type="project" value="TreeGrafter"/>
</dbReference>
<keyword evidence="5 7" id="KW-1133">Transmembrane helix</keyword>
<dbReference type="Gene3D" id="1.20.1510.10">
    <property type="entry name" value="Cation efflux protein transmembrane domain"/>
    <property type="match status" value="1"/>
</dbReference>
<dbReference type="PANTHER" id="PTHR43840">
    <property type="entry name" value="MITOCHONDRIAL METAL TRANSPORTER 1-RELATED"/>
    <property type="match status" value="1"/>
</dbReference>
<feature type="transmembrane region" description="Helical" evidence="7">
    <location>
        <begin position="156"/>
        <end position="178"/>
    </location>
</feature>
<dbReference type="GO" id="GO:0015093">
    <property type="term" value="F:ferrous iron transmembrane transporter activity"/>
    <property type="evidence" value="ECO:0007669"/>
    <property type="project" value="TreeGrafter"/>
</dbReference>
<dbReference type="GO" id="GO:0006882">
    <property type="term" value="P:intracellular zinc ion homeostasis"/>
    <property type="evidence" value="ECO:0007669"/>
    <property type="project" value="TreeGrafter"/>
</dbReference>
<evidence type="ECO:0000256" key="4">
    <source>
        <dbReference type="ARBA" id="ARBA00022692"/>
    </source>
</evidence>
<evidence type="ECO:0000313" key="10">
    <source>
        <dbReference type="EMBL" id="HGS22817.1"/>
    </source>
</evidence>
<dbReference type="AlphaFoldDB" id="A0A7C4KKM9"/>
<reference evidence="10" key="1">
    <citation type="journal article" date="2020" name="mSystems">
        <title>Genome- and Community-Level Interaction Insights into Carbon Utilization and Element Cycling Functions of Hydrothermarchaeota in Hydrothermal Sediment.</title>
        <authorList>
            <person name="Zhou Z."/>
            <person name="Liu Y."/>
            <person name="Xu W."/>
            <person name="Pan J."/>
            <person name="Luo Z.H."/>
            <person name="Li M."/>
        </authorList>
    </citation>
    <scope>NUCLEOTIDE SEQUENCE [LARGE SCALE GENOMIC DNA]</scope>
    <source>
        <strain evidence="10">SpSt-573</strain>
    </source>
</reference>
<dbReference type="SUPFAM" id="SSF160240">
    <property type="entry name" value="Cation efflux protein cytoplasmic domain-like"/>
    <property type="match status" value="1"/>
</dbReference>
<dbReference type="InterPro" id="IPR027470">
    <property type="entry name" value="Cation_efflux_CTD"/>
</dbReference>
<comment type="subcellular location">
    <subcellularLocation>
        <location evidence="1">Membrane</location>
        <topology evidence="1">Multi-pass membrane protein</topology>
    </subcellularLocation>
</comment>
<evidence type="ECO:0000256" key="6">
    <source>
        <dbReference type="ARBA" id="ARBA00023136"/>
    </source>
</evidence>
<evidence type="ECO:0000256" key="7">
    <source>
        <dbReference type="SAM" id="Phobius"/>
    </source>
</evidence>
<dbReference type="InterPro" id="IPR036837">
    <property type="entry name" value="Cation_efflux_CTD_sf"/>
</dbReference>
<sequence>MTMELTAQADLEKKNAALSSVVAAVILTTFKIIVGALTGSLGILAEAAHSSLDLIAALVTFLAVRLSGKPADAEHRYGHGKIENLSALFETLLLLGTCVWIISEALQRLFFKTVDIEVSVWSFLVMAVSIVIDFTRSRVLYRAAKKHNSQALEADALHFSTDIWSSSVVILGLIGVLISERIGGMGFLKQADAVAALGVALIVVYVSIELGIRTVRALLDTAPQGAVEKIKAVVESVPGVVDCHHIRIRPSGPSYFIDVHVLVDGSWTLDQVHQLTEQIEEKVQQQMPDSDITVHPEPVTT</sequence>
<dbReference type="PANTHER" id="PTHR43840:SF15">
    <property type="entry name" value="MITOCHONDRIAL METAL TRANSPORTER 1-RELATED"/>
    <property type="match status" value="1"/>
</dbReference>
<evidence type="ECO:0000256" key="1">
    <source>
        <dbReference type="ARBA" id="ARBA00004141"/>
    </source>
</evidence>
<organism evidence="10">
    <name type="scientific">Anaerolinea thermolimosa</name>
    <dbReference type="NCBI Taxonomy" id="229919"/>
    <lineage>
        <taxon>Bacteria</taxon>
        <taxon>Bacillati</taxon>
        <taxon>Chloroflexota</taxon>
        <taxon>Anaerolineae</taxon>
        <taxon>Anaerolineales</taxon>
        <taxon>Anaerolineaceae</taxon>
        <taxon>Anaerolinea</taxon>
    </lineage>
</organism>
<feature type="transmembrane region" description="Helical" evidence="7">
    <location>
        <begin position="118"/>
        <end position="135"/>
    </location>
</feature>
<dbReference type="Gene3D" id="3.30.70.1350">
    <property type="entry name" value="Cation efflux protein, cytoplasmic domain"/>
    <property type="match status" value="1"/>
</dbReference>
<feature type="transmembrane region" description="Helical" evidence="7">
    <location>
        <begin position="47"/>
        <end position="66"/>
    </location>
</feature>
<comment type="similarity">
    <text evidence="2">Belongs to the cation diffusion facilitator (CDF) transporter (TC 2.A.4) family.</text>
</comment>
<dbReference type="NCBIfam" id="TIGR01297">
    <property type="entry name" value="CDF"/>
    <property type="match status" value="1"/>
</dbReference>
<dbReference type="InterPro" id="IPR050291">
    <property type="entry name" value="CDF_Transporter"/>
</dbReference>
<dbReference type="SUPFAM" id="SSF161111">
    <property type="entry name" value="Cation efflux protein transmembrane domain-like"/>
    <property type="match status" value="1"/>
</dbReference>
<dbReference type="InterPro" id="IPR027469">
    <property type="entry name" value="Cation_efflux_TMD_sf"/>
</dbReference>
<evidence type="ECO:0000256" key="2">
    <source>
        <dbReference type="ARBA" id="ARBA00008114"/>
    </source>
</evidence>
<evidence type="ECO:0000256" key="5">
    <source>
        <dbReference type="ARBA" id="ARBA00022989"/>
    </source>
</evidence>
<evidence type="ECO:0000259" key="9">
    <source>
        <dbReference type="Pfam" id="PF16916"/>
    </source>
</evidence>
<proteinExistence type="inferred from homology"/>
<feature type="domain" description="Cation efflux protein transmembrane" evidence="8">
    <location>
        <begin position="19"/>
        <end position="219"/>
    </location>
</feature>
<feature type="transmembrane region" description="Helical" evidence="7">
    <location>
        <begin position="21"/>
        <end position="41"/>
    </location>
</feature>
<keyword evidence="6 7" id="KW-0472">Membrane</keyword>
<accession>A0A7C4KKM9</accession>
<dbReference type="Pfam" id="PF01545">
    <property type="entry name" value="Cation_efflux"/>
    <property type="match status" value="1"/>
</dbReference>
<dbReference type="Pfam" id="PF16916">
    <property type="entry name" value="ZT_dimer"/>
    <property type="match status" value="1"/>
</dbReference>
<comment type="caution">
    <text evidence="10">The sequence shown here is derived from an EMBL/GenBank/DDBJ whole genome shotgun (WGS) entry which is preliminary data.</text>
</comment>
<feature type="transmembrane region" description="Helical" evidence="7">
    <location>
        <begin position="190"/>
        <end position="208"/>
    </location>
</feature>
<name>A0A7C4KKM9_9CHLR</name>
<dbReference type="InterPro" id="IPR002524">
    <property type="entry name" value="Cation_efflux"/>
</dbReference>
<dbReference type="InterPro" id="IPR058533">
    <property type="entry name" value="Cation_efflux_TM"/>
</dbReference>